<proteinExistence type="predicted"/>
<name>A0A9Q3BYL2_9BASI</name>
<comment type="caution">
    <text evidence="2">The sequence shown here is derived from an EMBL/GenBank/DDBJ whole genome shotgun (WGS) entry which is preliminary data.</text>
</comment>
<dbReference type="OrthoDB" id="4092852at2759"/>
<feature type="region of interest" description="Disordered" evidence="1">
    <location>
        <begin position="1"/>
        <end position="36"/>
    </location>
</feature>
<evidence type="ECO:0000313" key="3">
    <source>
        <dbReference type="Proteomes" id="UP000765509"/>
    </source>
</evidence>
<dbReference type="Proteomes" id="UP000765509">
    <property type="component" value="Unassembled WGS sequence"/>
</dbReference>
<sequence length="202" mass="23099">MTFFENEFPELVQEPESDPSSLDFSNDPFEVGAEEEMSSPGPKIIKVIGRRHPTLIRSEISQVNILPYHRQPVALLTHTNDSNSFNKALKSPDSEFSIAAVKRELSSIIKLNVWEVIQIKEEYKLIGTMWVLKSKEELTMISQSTKHAYVHRYFYKFKGYTKPKKAALTGRLSSLRELISFSASRSLKSEADIKSEFLNARI</sequence>
<evidence type="ECO:0000313" key="2">
    <source>
        <dbReference type="EMBL" id="MBW0473055.1"/>
    </source>
</evidence>
<gene>
    <name evidence="2" type="ORF">O181_012770</name>
</gene>
<accession>A0A9Q3BYL2</accession>
<evidence type="ECO:0000256" key="1">
    <source>
        <dbReference type="SAM" id="MobiDB-lite"/>
    </source>
</evidence>
<reference evidence="2" key="1">
    <citation type="submission" date="2021-03" db="EMBL/GenBank/DDBJ databases">
        <title>Draft genome sequence of rust myrtle Austropuccinia psidii MF-1, a brazilian biotype.</title>
        <authorList>
            <person name="Quecine M.C."/>
            <person name="Pachon D.M.R."/>
            <person name="Bonatelli M.L."/>
            <person name="Correr F.H."/>
            <person name="Franceschini L.M."/>
            <person name="Leite T.F."/>
            <person name="Margarido G.R.A."/>
            <person name="Almeida C.A."/>
            <person name="Ferrarezi J.A."/>
            <person name="Labate C.A."/>
        </authorList>
    </citation>
    <scope>NUCLEOTIDE SEQUENCE</scope>
    <source>
        <strain evidence="2">MF-1</strain>
    </source>
</reference>
<dbReference type="AlphaFoldDB" id="A0A9Q3BYL2"/>
<keyword evidence="3" id="KW-1185">Reference proteome</keyword>
<organism evidence="2 3">
    <name type="scientific">Austropuccinia psidii MF-1</name>
    <dbReference type="NCBI Taxonomy" id="1389203"/>
    <lineage>
        <taxon>Eukaryota</taxon>
        <taxon>Fungi</taxon>
        <taxon>Dikarya</taxon>
        <taxon>Basidiomycota</taxon>
        <taxon>Pucciniomycotina</taxon>
        <taxon>Pucciniomycetes</taxon>
        <taxon>Pucciniales</taxon>
        <taxon>Sphaerophragmiaceae</taxon>
        <taxon>Austropuccinia</taxon>
    </lineage>
</organism>
<protein>
    <submittedName>
        <fullName evidence="2">Uncharacterized protein</fullName>
    </submittedName>
</protein>
<dbReference type="EMBL" id="AVOT02003282">
    <property type="protein sequence ID" value="MBW0473055.1"/>
    <property type="molecule type" value="Genomic_DNA"/>
</dbReference>